<gene>
    <name evidence="2" type="ORF">SAMN05414137_104383</name>
</gene>
<evidence type="ECO:0000313" key="3">
    <source>
        <dbReference type="Proteomes" id="UP000183015"/>
    </source>
</evidence>
<feature type="chain" id="PRO_5038331516" evidence="1">
    <location>
        <begin position="20"/>
        <end position="303"/>
    </location>
</feature>
<organism evidence="2 3">
    <name type="scientific">Streptacidiphilus jiangxiensis</name>
    <dbReference type="NCBI Taxonomy" id="235985"/>
    <lineage>
        <taxon>Bacteria</taxon>
        <taxon>Bacillati</taxon>
        <taxon>Actinomycetota</taxon>
        <taxon>Actinomycetes</taxon>
        <taxon>Kitasatosporales</taxon>
        <taxon>Streptomycetaceae</taxon>
        <taxon>Streptacidiphilus</taxon>
    </lineage>
</organism>
<keyword evidence="3" id="KW-1185">Reference proteome</keyword>
<proteinExistence type="predicted"/>
<keyword evidence="1" id="KW-0732">Signal</keyword>
<dbReference type="RefSeq" id="WP_042441489.1">
    <property type="nucleotide sequence ID" value="NZ_BBPN01000001.1"/>
</dbReference>
<sequence length="303" mass="30679">MTPLQSIRQILLAATLALAALPAATAAARPADTADPAHCTPPAHVGEGRALDLALDLAVDWPDVAVPPGTAQALGVHVTNTGSLPTDRATTVVVHGFQPNTYTADPGPALTPLPAGGVSFAIPAGVSPGETVSRTVTVELGASVPPHATERCAVTAADGPDGADRATAVYDVVTGAPVVHVVATVLPARGKPGETVPLVAVLGNAGPSNEYTGPAVFTFRAPTRTHWARPSAYRCTPDASATVLTCRYPGAPLTWRDEAEELPLTIAPSARPGTRLNGGTVTATDPFDPVVFHGAGFGVDVTS</sequence>
<evidence type="ECO:0000313" key="2">
    <source>
        <dbReference type="EMBL" id="SEK95053.1"/>
    </source>
</evidence>
<dbReference type="AlphaFoldDB" id="A0A1H7L7P2"/>
<evidence type="ECO:0000256" key="1">
    <source>
        <dbReference type="SAM" id="SignalP"/>
    </source>
</evidence>
<dbReference type="EMBL" id="FOAZ01000004">
    <property type="protein sequence ID" value="SEK95053.1"/>
    <property type="molecule type" value="Genomic_DNA"/>
</dbReference>
<name>A0A1H7L7P2_STRJI</name>
<reference evidence="3" key="1">
    <citation type="submission" date="2016-10" db="EMBL/GenBank/DDBJ databases">
        <authorList>
            <person name="Varghese N."/>
        </authorList>
    </citation>
    <scope>NUCLEOTIDE SEQUENCE [LARGE SCALE GENOMIC DNA]</scope>
    <source>
        <strain evidence="3">DSM 45096 / BCRC 16803 / CGMCC 4.1857 / CIP 109030 / JCM 12277 / KCTC 19219 / NBRC 100920 / 33214</strain>
    </source>
</reference>
<dbReference type="OrthoDB" id="3854871at2"/>
<protein>
    <submittedName>
        <fullName evidence="2">Uncharacterized protein</fullName>
    </submittedName>
</protein>
<dbReference type="Proteomes" id="UP000183015">
    <property type="component" value="Unassembled WGS sequence"/>
</dbReference>
<dbReference type="eggNOG" id="ENOG5030V0I">
    <property type="taxonomic scope" value="Bacteria"/>
</dbReference>
<feature type="signal peptide" evidence="1">
    <location>
        <begin position="1"/>
        <end position="19"/>
    </location>
</feature>
<accession>A0A1H7L7P2</accession>